<evidence type="ECO:0000256" key="6">
    <source>
        <dbReference type="ARBA" id="ARBA00022989"/>
    </source>
</evidence>
<comment type="caution">
    <text evidence="10">The sequence shown here is derived from an EMBL/GenBank/DDBJ whole genome shotgun (WGS) entry which is preliminary data.</text>
</comment>
<feature type="transmembrane region" description="Helical" evidence="8">
    <location>
        <begin position="173"/>
        <end position="192"/>
    </location>
</feature>
<feature type="domain" description="Wax synthase" evidence="9">
    <location>
        <begin position="245"/>
        <end position="329"/>
    </location>
</feature>
<sequence>MSIVRYIASFYPPLSERTPYPPLYQLLTFTLSLIPFFFHARRFVAILILPLLLTLCLRAPFYTFGDPSSNYYNTSIFVATPIWLVEFAILRPEEGGEAPVWVGRHIETEGEGVKGKGVHDMTTTWEKLSWVISLMIPSHRGMGWNWQVSRLPDHPDANLPKWQFVGRVLRKAIMAYVYSAIMLVVYGFAFALEKEILPEHTVRRFVANAIIGWSGAFWILNRMLCFYDFCAAASVALGVYDQWQWPPLVGRLQDAWSVSQMWSVVYHQTMRVMVSQPARRITRALGIPKGSMASRIMQLHISFVISCLVHEFEMFNVTRKDMGEFVFFMSQPVAITLEIWVQLAWKKATKAKGVPKSVGVWTGYVWVVVWMSISLPWYVKGMKNAGIMNDAIFGRRPLDAGASLMQG</sequence>
<evidence type="ECO:0000256" key="8">
    <source>
        <dbReference type="SAM" id="Phobius"/>
    </source>
</evidence>
<keyword evidence="6 8" id="KW-1133">Transmembrane helix</keyword>
<dbReference type="Pfam" id="PF13813">
    <property type="entry name" value="MBOAT_2"/>
    <property type="match status" value="1"/>
</dbReference>
<evidence type="ECO:0000313" key="11">
    <source>
        <dbReference type="Proteomes" id="UP000799764"/>
    </source>
</evidence>
<comment type="subcellular location">
    <subcellularLocation>
        <location evidence="1">Membrane</location>
        <topology evidence="1">Multi-pass membrane protein</topology>
    </subcellularLocation>
</comment>
<feature type="transmembrane region" description="Helical" evidence="8">
    <location>
        <begin position="357"/>
        <end position="379"/>
    </location>
</feature>
<organism evidence="10 11">
    <name type="scientific">Karstenula rhodostoma CBS 690.94</name>
    <dbReference type="NCBI Taxonomy" id="1392251"/>
    <lineage>
        <taxon>Eukaryota</taxon>
        <taxon>Fungi</taxon>
        <taxon>Dikarya</taxon>
        <taxon>Ascomycota</taxon>
        <taxon>Pezizomycotina</taxon>
        <taxon>Dothideomycetes</taxon>
        <taxon>Pleosporomycetidae</taxon>
        <taxon>Pleosporales</taxon>
        <taxon>Massarineae</taxon>
        <taxon>Didymosphaeriaceae</taxon>
        <taxon>Karstenula</taxon>
    </lineage>
</organism>
<feature type="transmembrane region" description="Helical" evidence="8">
    <location>
        <begin position="45"/>
        <end position="65"/>
    </location>
</feature>
<keyword evidence="11" id="KW-1185">Reference proteome</keyword>
<gene>
    <name evidence="10" type="ORF">P171DRAFT_431444</name>
</gene>
<evidence type="ECO:0000259" key="9">
    <source>
        <dbReference type="Pfam" id="PF13813"/>
    </source>
</evidence>
<keyword evidence="7 8" id="KW-0472">Membrane</keyword>
<dbReference type="GO" id="GO:0008374">
    <property type="term" value="F:O-acyltransferase activity"/>
    <property type="evidence" value="ECO:0007669"/>
    <property type="project" value="InterPro"/>
</dbReference>
<dbReference type="PANTHER" id="PTHR31595">
    <property type="entry name" value="LONG-CHAIN-ALCOHOL O-FATTY-ACYLTRANSFERASE 3-RELATED"/>
    <property type="match status" value="1"/>
</dbReference>
<feature type="transmembrane region" description="Helical" evidence="8">
    <location>
        <begin position="325"/>
        <end position="345"/>
    </location>
</feature>
<evidence type="ECO:0000256" key="2">
    <source>
        <dbReference type="ARBA" id="ARBA00005179"/>
    </source>
</evidence>
<comment type="pathway">
    <text evidence="2">Secondary metabolite biosynthesis.</text>
</comment>
<keyword evidence="5 8" id="KW-0812">Transmembrane</keyword>
<dbReference type="GO" id="GO:0006629">
    <property type="term" value="P:lipid metabolic process"/>
    <property type="evidence" value="ECO:0007669"/>
    <property type="project" value="InterPro"/>
</dbReference>
<protein>
    <recommendedName>
        <fullName evidence="9">Wax synthase domain-containing protein</fullName>
    </recommendedName>
</protein>
<comment type="similarity">
    <text evidence="3">Belongs to the wax synthase family.</text>
</comment>
<dbReference type="InterPro" id="IPR044851">
    <property type="entry name" value="Wax_synthase"/>
</dbReference>
<dbReference type="EMBL" id="MU001500">
    <property type="protein sequence ID" value="KAF2444643.1"/>
    <property type="molecule type" value="Genomic_DNA"/>
</dbReference>
<proteinExistence type="inferred from homology"/>
<evidence type="ECO:0000256" key="7">
    <source>
        <dbReference type="ARBA" id="ARBA00023136"/>
    </source>
</evidence>
<feature type="transmembrane region" description="Helical" evidence="8">
    <location>
        <begin position="20"/>
        <end position="38"/>
    </location>
</feature>
<evidence type="ECO:0000256" key="1">
    <source>
        <dbReference type="ARBA" id="ARBA00004141"/>
    </source>
</evidence>
<dbReference type="AlphaFoldDB" id="A0A9P4PJW0"/>
<name>A0A9P4PJW0_9PLEO</name>
<accession>A0A9P4PJW0</accession>
<dbReference type="InterPro" id="IPR032805">
    <property type="entry name" value="Wax_synthase_dom"/>
</dbReference>
<reference evidence="10" key="1">
    <citation type="journal article" date="2020" name="Stud. Mycol.">
        <title>101 Dothideomycetes genomes: a test case for predicting lifestyles and emergence of pathogens.</title>
        <authorList>
            <person name="Haridas S."/>
            <person name="Albert R."/>
            <person name="Binder M."/>
            <person name="Bloem J."/>
            <person name="Labutti K."/>
            <person name="Salamov A."/>
            <person name="Andreopoulos B."/>
            <person name="Baker S."/>
            <person name="Barry K."/>
            <person name="Bills G."/>
            <person name="Bluhm B."/>
            <person name="Cannon C."/>
            <person name="Castanera R."/>
            <person name="Culley D."/>
            <person name="Daum C."/>
            <person name="Ezra D."/>
            <person name="Gonzalez J."/>
            <person name="Henrissat B."/>
            <person name="Kuo A."/>
            <person name="Liang C."/>
            <person name="Lipzen A."/>
            <person name="Lutzoni F."/>
            <person name="Magnuson J."/>
            <person name="Mondo S."/>
            <person name="Nolan M."/>
            <person name="Ohm R."/>
            <person name="Pangilinan J."/>
            <person name="Park H.-J."/>
            <person name="Ramirez L."/>
            <person name="Alfaro M."/>
            <person name="Sun H."/>
            <person name="Tritt A."/>
            <person name="Yoshinaga Y."/>
            <person name="Zwiers L.-H."/>
            <person name="Turgeon B."/>
            <person name="Goodwin S."/>
            <person name="Spatafora J."/>
            <person name="Crous P."/>
            <person name="Grigoriev I."/>
        </authorList>
    </citation>
    <scope>NUCLEOTIDE SEQUENCE</scope>
    <source>
        <strain evidence="10">CBS 690.94</strain>
    </source>
</reference>
<dbReference type="GO" id="GO:0016020">
    <property type="term" value="C:membrane"/>
    <property type="evidence" value="ECO:0007669"/>
    <property type="project" value="UniProtKB-SubCell"/>
</dbReference>
<evidence type="ECO:0000313" key="10">
    <source>
        <dbReference type="EMBL" id="KAF2444643.1"/>
    </source>
</evidence>
<evidence type="ECO:0000256" key="4">
    <source>
        <dbReference type="ARBA" id="ARBA00022679"/>
    </source>
</evidence>
<evidence type="ECO:0000256" key="3">
    <source>
        <dbReference type="ARBA" id="ARBA00007282"/>
    </source>
</evidence>
<feature type="non-terminal residue" evidence="10">
    <location>
        <position position="1"/>
    </location>
</feature>
<dbReference type="OrthoDB" id="1077582at2759"/>
<keyword evidence="4" id="KW-0808">Transferase</keyword>
<evidence type="ECO:0000256" key="5">
    <source>
        <dbReference type="ARBA" id="ARBA00022692"/>
    </source>
</evidence>
<dbReference type="Proteomes" id="UP000799764">
    <property type="component" value="Unassembled WGS sequence"/>
</dbReference>
<dbReference type="PANTHER" id="PTHR31595:SF57">
    <property type="entry name" value="OS04G0481900 PROTEIN"/>
    <property type="match status" value="1"/>
</dbReference>
<feature type="transmembrane region" description="Helical" evidence="8">
    <location>
        <begin position="204"/>
        <end position="220"/>
    </location>
</feature>